<evidence type="ECO:0000313" key="2">
    <source>
        <dbReference type="Proteomes" id="UP000309997"/>
    </source>
</evidence>
<organism evidence="1 2">
    <name type="scientific">Populus alba</name>
    <name type="common">White poplar</name>
    <dbReference type="NCBI Taxonomy" id="43335"/>
    <lineage>
        <taxon>Eukaryota</taxon>
        <taxon>Viridiplantae</taxon>
        <taxon>Streptophyta</taxon>
        <taxon>Embryophyta</taxon>
        <taxon>Tracheophyta</taxon>
        <taxon>Spermatophyta</taxon>
        <taxon>Magnoliopsida</taxon>
        <taxon>eudicotyledons</taxon>
        <taxon>Gunneridae</taxon>
        <taxon>Pentapetalae</taxon>
        <taxon>rosids</taxon>
        <taxon>fabids</taxon>
        <taxon>Malpighiales</taxon>
        <taxon>Salicaceae</taxon>
        <taxon>Saliceae</taxon>
        <taxon>Populus</taxon>
    </lineage>
</organism>
<keyword evidence="2" id="KW-1185">Reference proteome</keyword>
<comment type="caution">
    <text evidence="1">The sequence shown here is derived from an EMBL/GenBank/DDBJ whole genome shotgun (WGS) entry which is preliminary data.</text>
</comment>
<reference evidence="1 2" key="1">
    <citation type="journal article" date="2024" name="Plant Biotechnol. J.">
        <title>Genome and CRISPR/Cas9 system of a widespread forest tree (Populus alba) in the world.</title>
        <authorList>
            <person name="Liu Y.J."/>
            <person name="Jiang P.F."/>
            <person name="Han X.M."/>
            <person name="Li X.Y."/>
            <person name="Wang H.M."/>
            <person name="Wang Y.J."/>
            <person name="Wang X.X."/>
            <person name="Zeng Q.Y."/>
        </authorList>
    </citation>
    <scope>NUCLEOTIDE SEQUENCE [LARGE SCALE GENOMIC DNA]</scope>
    <source>
        <strain evidence="2">cv. PAL-ZL1</strain>
    </source>
</reference>
<sequence>MVELMCNGTFKDKEPNEAMEYLDLLAENAQNWDTTGTYEAPSKTQPHTSSGALPSFKECLHEQAHALNSFQRPNHNPYSQTYNPGWRNHLNFSWKSDRNNAQTSQPPFQAYHNIQNSHGYAPPYAPPPRRNLEETLHAFIEKQEAINTQLAQGMTDFKDTLAKLTSALSFQEKGKFPSQPQQNPKGQYNANASSSGSQHMDQVKSVITLRSGKVIEKPILEPCEKDDESISEGKEWVEPEHCKEKADSLPALPFPHAMTKQRKVNHNSEIFEIFKQVRINIPLLDAIKQVPSYAKFLKDLCTVKRKLNVKKKAFLAEQVSVILQNNNALKYKDPGCPTISCFIGEHKIERALLDLGASVNLLPYSVFQSLNLDELKPTSVTLLLADRSVKVPRGIVEDVLVQVDKFIYPVDFVVLDTQPVEACNSIPVILGRPFLATSNALINCRNGLMKLSFGNMTLKMNIFNIYKQPGDDNDLQEVDFIEKLVHDQFQTTSSETEIDESDDLQMVYFQESKACNWRPQIEELPPRSIEPIPSSVQPPKPELKPLPFNLKYSFLGENETFSVIISSKLNAHQEGKLLQILKMHKNALGWTIADIKGISPLICTHKIYLEENAKPSREMQRRLNPNMKEVVKNEVIKLLDNGIIYPISDSKWVSPTQVVPKKSGVTVITNEKNELILTRTITGWRMCIDYRKLNSMTRKDHFPLPFMDQILERVAGHEFYCFLDGYSGYNQIEIALEDQEKTTFTCPFGTFAYQMMPFGLCNAPATFQRCMLSIFSDMVERFLEIFMDDFSVFGDSFDDCLTNLEKVLSRCEEKNLVLNWKKCHFMVTNDIVLGHIVSSKGIEVDKSKIELIANLPTPKSVKDVRSFLGHAGFYRRFIKDFSVISKPLSNLLTKDNIFEWTEHYEEAFVKLKNLLTFAPVIQPPDWSLPFEIMCDASDYAVGAVLGQRKDKKPYVIYYASKTLNSAQMNYTTTEKELLAVVFACDKFRSYLVGSPVVVFSDHAALKYLLSKKDSKARLVRWILLLQEFDITIKDKKGTENVVADHLSRLTTDSKSDITPIDDYFPDESLFSISTMPWFANIVNFLVSGQLPAHWSTQDKRKFLKEVKNFYWDDPYLFKYCPDQIFRRCIPDNELGSISKRHMMLLNPILVIEIFDCWGIDFMGPFPPSFGFMYILVTVDYVSKWIEAIPSRNNDHKTVIKFLKDNILSRFGIPRAIISDGGTHFCNKPFASLMKKNGITHKVATPYHPQTSGQVELANREIKQILEKTVNPNRKDWSLRLNDALWAYRTAYKTSLGMSPYRLVYGKPCHLPIEIEHKAYWAIKAFNSNIDDASQLRKLQINELEEIRNDAYDNSRIHKARIKEFHDKKILRKTFNVGKKCERLRLLMNHGIPEDIRWLIEAKVRLSGESSNSFISHMPGTSKSTFAKKRRAKRLKVCHRCARWTCNATCRSLGMVSVNREDKIQFIKDGLSKGSLDNLLLTLETHRSGDVHRVIHDLWS</sequence>
<dbReference type="Proteomes" id="UP000309997">
    <property type="component" value="Unassembled WGS sequence"/>
</dbReference>
<dbReference type="EMBL" id="RCHU02000002">
    <property type="protein sequence ID" value="KAL3605022.1"/>
    <property type="molecule type" value="Genomic_DNA"/>
</dbReference>
<accession>A0ACC4CV84</accession>
<name>A0ACC4CV84_POPAL</name>
<protein>
    <submittedName>
        <fullName evidence="1">Uncharacterized protein</fullName>
    </submittedName>
</protein>
<proteinExistence type="predicted"/>
<gene>
    <name evidence="1" type="ORF">D5086_005881</name>
</gene>
<evidence type="ECO:0000313" key="1">
    <source>
        <dbReference type="EMBL" id="KAL3605022.1"/>
    </source>
</evidence>